<dbReference type="GO" id="GO:0016020">
    <property type="term" value="C:membrane"/>
    <property type="evidence" value="ECO:0007669"/>
    <property type="project" value="InterPro"/>
</dbReference>
<keyword evidence="7" id="KW-0067">ATP-binding</keyword>
<reference evidence="12 13" key="1">
    <citation type="journal article" date="2019" name="Microb. Cell Fact.">
        <title>Exploring novel herbicidin analogues by transcriptional regulator overexpression and MS/MS molecular networking.</title>
        <authorList>
            <person name="Shi Y."/>
            <person name="Gu R."/>
            <person name="Li Y."/>
            <person name="Wang X."/>
            <person name="Ren W."/>
            <person name="Li X."/>
            <person name="Wang L."/>
            <person name="Xie Y."/>
            <person name="Hong B."/>
        </authorList>
    </citation>
    <scope>NUCLEOTIDE SEQUENCE [LARGE SCALE GENOMIC DNA]</scope>
    <source>
        <strain evidence="12 13">US-43</strain>
    </source>
</reference>
<dbReference type="Proteomes" id="UP000327000">
    <property type="component" value="Unassembled WGS sequence"/>
</dbReference>
<evidence type="ECO:0000256" key="1">
    <source>
        <dbReference type="ARBA" id="ARBA00000085"/>
    </source>
</evidence>
<dbReference type="Gene3D" id="3.30.565.10">
    <property type="entry name" value="Histidine kinase-like ATPase, C-terminal domain"/>
    <property type="match status" value="1"/>
</dbReference>
<proteinExistence type="predicted"/>
<gene>
    <name evidence="12" type="ORF">FRZ00_25875</name>
</gene>
<evidence type="ECO:0000256" key="6">
    <source>
        <dbReference type="ARBA" id="ARBA00022777"/>
    </source>
</evidence>
<feature type="region of interest" description="Disordered" evidence="9">
    <location>
        <begin position="353"/>
        <end position="374"/>
    </location>
</feature>
<evidence type="ECO:0000256" key="10">
    <source>
        <dbReference type="SAM" id="Phobius"/>
    </source>
</evidence>
<evidence type="ECO:0000256" key="7">
    <source>
        <dbReference type="ARBA" id="ARBA00022840"/>
    </source>
</evidence>
<dbReference type="PANTHER" id="PTHR24421">
    <property type="entry name" value="NITRATE/NITRITE SENSOR PROTEIN NARX-RELATED"/>
    <property type="match status" value="1"/>
</dbReference>
<keyword evidence="4" id="KW-0808">Transferase</keyword>
<dbReference type="Gene3D" id="1.20.5.1930">
    <property type="match status" value="1"/>
</dbReference>
<evidence type="ECO:0000256" key="5">
    <source>
        <dbReference type="ARBA" id="ARBA00022741"/>
    </source>
</evidence>
<dbReference type="PANTHER" id="PTHR24421:SF10">
    <property type="entry name" value="NITRATE_NITRITE SENSOR PROTEIN NARQ"/>
    <property type="match status" value="1"/>
</dbReference>
<accession>A0A5N5W1V3</accession>
<evidence type="ECO:0000256" key="3">
    <source>
        <dbReference type="ARBA" id="ARBA00022553"/>
    </source>
</evidence>
<dbReference type="AlphaFoldDB" id="A0A5N5W1V3"/>
<keyword evidence="6 12" id="KW-0418">Kinase</keyword>
<dbReference type="SUPFAM" id="SSF55874">
    <property type="entry name" value="ATPase domain of HSP90 chaperone/DNA topoisomerase II/histidine kinase"/>
    <property type="match status" value="1"/>
</dbReference>
<feature type="transmembrane region" description="Helical" evidence="10">
    <location>
        <begin position="147"/>
        <end position="165"/>
    </location>
</feature>
<evidence type="ECO:0000256" key="2">
    <source>
        <dbReference type="ARBA" id="ARBA00012438"/>
    </source>
</evidence>
<dbReference type="InterPro" id="IPR036890">
    <property type="entry name" value="HATPase_C_sf"/>
</dbReference>
<comment type="caution">
    <text evidence="12">The sequence shown here is derived from an EMBL/GenBank/DDBJ whole genome shotgun (WGS) entry which is preliminary data.</text>
</comment>
<keyword evidence="3" id="KW-0597">Phosphoprotein</keyword>
<dbReference type="EC" id="2.7.13.3" evidence="2"/>
<keyword evidence="8" id="KW-0902">Two-component regulatory system</keyword>
<dbReference type="GO" id="GO:0046983">
    <property type="term" value="F:protein dimerization activity"/>
    <property type="evidence" value="ECO:0007669"/>
    <property type="project" value="InterPro"/>
</dbReference>
<keyword evidence="13" id="KW-1185">Reference proteome</keyword>
<evidence type="ECO:0000256" key="8">
    <source>
        <dbReference type="ARBA" id="ARBA00023012"/>
    </source>
</evidence>
<dbReference type="GO" id="GO:0005524">
    <property type="term" value="F:ATP binding"/>
    <property type="evidence" value="ECO:0007669"/>
    <property type="project" value="UniProtKB-KW"/>
</dbReference>
<dbReference type="InterPro" id="IPR050482">
    <property type="entry name" value="Sensor_HK_TwoCompSys"/>
</dbReference>
<protein>
    <recommendedName>
        <fullName evidence="2">histidine kinase</fullName>
        <ecNumber evidence="2">2.7.13.3</ecNumber>
    </recommendedName>
</protein>
<feature type="transmembrane region" description="Helical" evidence="10">
    <location>
        <begin position="84"/>
        <end position="106"/>
    </location>
</feature>
<evidence type="ECO:0000313" key="13">
    <source>
        <dbReference type="Proteomes" id="UP000327000"/>
    </source>
</evidence>
<dbReference type="InterPro" id="IPR011712">
    <property type="entry name" value="Sig_transdc_His_kin_sub3_dim/P"/>
</dbReference>
<organism evidence="12 13">
    <name type="scientific">Streptomyces mobaraensis</name>
    <name type="common">Streptoverticillium mobaraense</name>
    <dbReference type="NCBI Taxonomy" id="35621"/>
    <lineage>
        <taxon>Bacteria</taxon>
        <taxon>Bacillati</taxon>
        <taxon>Actinomycetota</taxon>
        <taxon>Actinomycetes</taxon>
        <taxon>Kitasatosporales</taxon>
        <taxon>Streptomycetaceae</taxon>
        <taxon>Streptomyces</taxon>
    </lineage>
</organism>
<comment type="catalytic activity">
    <reaction evidence="1">
        <text>ATP + protein L-histidine = ADP + protein N-phospho-L-histidine.</text>
        <dbReference type="EC" id="2.7.13.3"/>
    </reaction>
</comment>
<keyword evidence="10" id="KW-1133">Transmembrane helix</keyword>
<evidence type="ECO:0000259" key="11">
    <source>
        <dbReference type="Pfam" id="PF07730"/>
    </source>
</evidence>
<dbReference type="Pfam" id="PF07730">
    <property type="entry name" value="HisKA_3"/>
    <property type="match status" value="1"/>
</dbReference>
<dbReference type="OrthoDB" id="227596at2"/>
<feature type="domain" description="Signal transduction histidine kinase subgroup 3 dimerisation and phosphoacceptor" evidence="11">
    <location>
        <begin position="201"/>
        <end position="264"/>
    </location>
</feature>
<keyword evidence="10" id="KW-0472">Membrane</keyword>
<evidence type="ECO:0000256" key="9">
    <source>
        <dbReference type="SAM" id="MobiDB-lite"/>
    </source>
</evidence>
<keyword evidence="5" id="KW-0547">Nucleotide-binding</keyword>
<keyword evidence="10" id="KW-0812">Transmembrane</keyword>
<feature type="transmembrane region" description="Helical" evidence="10">
    <location>
        <begin position="118"/>
        <end position="135"/>
    </location>
</feature>
<dbReference type="CDD" id="cd16917">
    <property type="entry name" value="HATPase_UhpB-NarQ-NarX-like"/>
    <property type="match status" value="1"/>
</dbReference>
<dbReference type="GO" id="GO:0000155">
    <property type="term" value="F:phosphorelay sensor kinase activity"/>
    <property type="evidence" value="ECO:0007669"/>
    <property type="project" value="InterPro"/>
</dbReference>
<name>A0A5N5W1V3_STRMB</name>
<evidence type="ECO:0000256" key="4">
    <source>
        <dbReference type="ARBA" id="ARBA00022679"/>
    </source>
</evidence>
<dbReference type="EMBL" id="VOKX01000104">
    <property type="protein sequence ID" value="KAB7836088.1"/>
    <property type="molecule type" value="Genomic_DNA"/>
</dbReference>
<evidence type="ECO:0000313" key="12">
    <source>
        <dbReference type="EMBL" id="KAB7836088.1"/>
    </source>
</evidence>
<sequence length="405" mass="43484">MSRFRAGRGDARRLAGMPWRGDARRPSGARWPVTWRGFRRDLLLLPVTAAETAAMYPVAGPTETALYAVTVAALFLRRRFPVPVLVTALPVTFGGHLLIAPMVAMYQVSRSVERRRTAYGWSLAFFLTSLGPWWPSIPGAWQSRDDALLFGVLSSALMTVGPTAMGQLSRARRQLADHIQELSRAHRREAELIAERAVVAERARLAREMHDVVSYQVSLMTVQAGALERTAEEPSARETASVIRGLGATALSELRGLLGVLRTAPGDAALRPRLGALPDLVKGSGLDARLEADLPALDALKWPAEVEEAAYRTVQEALTNVRKHAEGAAVTVSVDVLREAGRTYLAVEVANTAAPSGTGPRPSTLPSGGHGLTGLRERAEQLGGEFTAGPVDGGFRVRTVLPASG</sequence>